<dbReference type="GO" id="GO:0016747">
    <property type="term" value="F:acyltransferase activity, transferring groups other than amino-acyl groups"/>
    <property type="evidence" value="ECO:0007669"/>
    <property type="project" value="InterPro"/>
</dbReference>
<dbReference type="InterPro" id="IPR000182">
    <property type="entry name" value="GNAT_dom"/>
</dbReference>
<name>A0A2N5CFX2_9BURK</name>
<dbReference type="InterPro" id="IPR016181">
    <property type="entry name" value="Acyl_CoA_acyltransferase"/>
</dbReference>
<dbReference type="RefSeq" id="WP_101680502.1">
    <property type="nucleotide sequence ID" value="NZ_PJRP01000002.1"/>
</dbReference>
<dbReference type="CDD" id="cd04301">
    <property type="entry name" value="NAT_SF"/>
    <property type="match status" value="1"/>
</dbReference>
<accession>A0A2N5CFX2</accession>
<dbReference type="Pfam" id="PF00583">
    <property type="entry name" value="Acetyltransf_1"/>
    <property type="match status" value="1"/>
</dbReference>
<feature type="domain" description="N-acetyltransferase" evidence="1">
    <location>
        <begin position="4"/>
        <end position="178"/>
    </location>
</feature>
<evidence type="ECO:0000313" key="2">
    <source>
        <dbReference type="EMBL" id="PLQ01130.1"/>
    </source>
</evidence>
<protein>
    <submittedName>
        <fullName evidence="2">GNAT family N-acetyltransferase</fullName>
    </submittedName>
</protein>
<evidence type="ECO:0000313" key="3">
    <source>
        <dbReference type="Proteomes" id="UP000234341"/>
    </source>
</evidence>
<organism evidence="2 3">
    <name type="scientific">Cupriavidus pauculus</name>
    <dbReference type="NCBI Taxonomy" id="82633"/>
    <lineage>
        <taxon>Bacteria</taxon>
        <taxon>Pseudomonadati</taxon>
        <taxon>Pseudomonadota</taxon>
        <taxon>Betaproteobacteria</taxon>
        <taxon>Burkholderiales</taxon>
        <taxon>Burkholderiaceae</taxon>
        <taxon>Cupriavidus</taxon>
    </lineage>
</organism>
<dbReference type="Gene3D" id="3.40.630.30">
    <property type="match status" value="1"/>
</dbReference>
<comment type="caution">
    <text evidence="2">The sequence shown here is derived from an EMBL/GenBank/DDBJ whole genome shotgun (WGS) entry which is preliminary data.</text>
</comment>
<dbReference type="Proteomes" id="UP000234341">
    <property type="component" value="Unassembled WGS sequence"/>
</dbReference>
<sequence>MPEFVLRPMRAADLPAVLAIQAQCYGDALVESANALESRLTLSPATCWVAALATPSHHGHSSPSLAAYLFTHAWPEASLPPWNGQLVCDWPDTEPLTWFIHDMAVAPIGRGAGLASRLHDAARDVALNDGLRSSRLIAVQAADGYWRRLGYAPLAAGTHAAKLAAYGEAAVLMGCELVGNDCRTSP</sequence>
<gene>
    <name evidence="2" type="ORF">CYJ10_05375</name>
</gene>
<keyword evidence="2" id="KW-0808">Transferase</keyword>
<reference evidence="2 3" key="1">
    <citation type="submission" date="2017-12" db="EMBL/GenBank/DDBJ databases">
        <title>Genome sequence of the active heterotrophic nitrifier-denitrifier, Cupriavidus pauculus UM1.</title>
        <authorList>
            <person name="Putonti C."/>
            <person name="Castignetti D."/>
        </authorList>
    </citation>
    <scope>NUCLEOTIDE SEQUENCE [LARGE SCALE GENOMIC DNA]</scope>
    <source>
        <strain evidence="2 3">UM1</strain>
    </source>
</reference>
<dbReference type="PROSITE" id="PS51186">
    <property type="entry name" value="GNAT"/>
    <property type="match status" value="1"/>
</dbReference>
<evidence type="ECO:0000259" key="1">
    <source>
        <dbReference type="PROSITE" id="PS51186"/>
    </source>
</evidence>
<dbReference type="OrthoDB" id="359414at2"/>
<dbReference type="AlphaFoldDB" id="A0A2N5CFX2"/>
<proteinExistence type="predicted"/>
<dbReference type="EMBL" id="PJRP01000002">
    <property type="protein sequence ID" value="PLQ01130.1"/>
    <property type="molecule type" value="Genomic_DNA"/>
</dbReference>
<dbReference type="SUPFAM" id="SSF55729">
    <property type="entry name" value="Acyl-CoA N-acyltransferases (Nat)"/>
    <property type="match status" value="1"/>
</dbReference>